<keyword evidence="3" id="KW-0812">Transmembrane</keyword>
<keyword evidence="3" id="KW-1133">Transmembrane helix</keyword>
<feature type="compositionally biased region" description="Low complexity" evidence="2">
    <location>
        <begin position="913"/>
        <end position="924"/>
    </location>
</feature>
<keyword evidence="3" id="KW-0472">Membrane</keyword>
<evidence type="ECO:0008006" key="6">
    <source>
        <dbReference type="Google" id="ProtNLM"/>
    </source>
</evidence>
<dbReference type="InterPro" id="IPR013320">
    <property type="entry name" value="ConA-like_dom_sf"/>
</dbReference>
<feature type="coiled-coil region" evidence="1">
    <location>
        <begin position="45"/>
        <end position="72"/>
    </location>
</feature>
<organism evidence="4 5">
    <name type="scientific">Mytilus coruscus</name>
    <name type="common">Sea mussel</name>
    <dbReference type="NCBI Taxonomy" id="42192"/>
    <lineage>
        <taxon>Eukaryota</taxon>
        <taxon>Metazoa</taxon>
        <taxon>Spiralia</taxon>
        <taxon>Lophotrochozoa</taxon>
        <taxon>Mollusca</taxon>
        <taxon>Bivalvia</taxon>
        <taxon>Autobranchia</taxon>
        <taxon>Pteriomorphia</taxon>
        <taxon>Mytilida</taxon>
        <taxon>Mytiloidea</taxon>
        <taxon>Mytilidae</taxon>
        <taxon>Mytilinae</taxon>
        <taxon>Mytilus</taxon>
    </lineage>
</organism>
<accession>A0A6J8DDG4</accession>
<feature type="transmembrane region" description="Helical" evidence="3">
    <location>
        <begin position="156"/>
        <end position="174"/>
    </location>
</feature>
<feature type="compositionally biased region" description="Polar residues" evidence="2">
    <location>
        <begin position="929"/>
        <end position="944"/>
    </location>
</feature>
<name>A0A6J8DDG4_MYTCO</name>
<feature type="compositionally biased region" description="Polar residues" evidence="2">
    <location>
        <begin position="184"/>
        <end position="198"/>
    </location>
</feature>
<gene>
    <name evidence="4" type="ORF">MCOR_39618</name>
</gene>
<dbReference type="OrthoDB" id="6072319at2759"/>
<keyword evidence="1" id="KW-0175">Coiled coil</keyword>
<proteinExistence type="predicted"/>
<feature type="compositionally biased region" description="Low complexity" evidence="2">
    <location>
        <begin position="206"/>
        <end position="217"/>
    </location>
</feature>
<feature type="region of interest" description="Disordered" evidence="2">
    <location>
        <begin position="181"/>
        <end position="217"/>
    </location>
</feature>
<evidence type="ECO:0000256" key="1">
    <source>
        <dbReference type="SAM" id="Coils"/>
    </source>
</evidence>
<keyword evidence="5" id="KW-1185">Reference proteome</keyword>
<dbReference type="Proteomes" id="UP000507470">
    <property type="component" value="Unassembled WGS sequence"/>
</dbReference>
<reference evidence="4 5" key="1">
    <citation type="submission" date="2020-06" db="EMBL/GenBank/DDBJ databases">
        <authorList>
            <person name="Li R."/>
            <person name="Bekaert M."/>
        </authorList>
    </citation>
    <scope>NUCLEOTIDE SEQUENCE [LARGE SCALE GENOMIC DNA]</scope>
    <source>
        <strain evidence="5">wild</strain>
    </source>
</reference>
<evidence type="ECO:0000313" key="5">
    <source>
        <dbReference type="Proteomes" id="UP000507470"/>
    </source>
</evidence>
<protein>
    <recommendedName>
        <fullName evidence="6">Apple domain-containing protein</fullName>
    </recommendedName>
</protein>
<dbReference type="SUPFAM" id="SSF49899">
    <property type="entry name" value="Concanavalin A-like lectins/glucanases"/>
    <property type="match status" value="1"/>
</dbReference>
<feature type="compositionally biased region" description="Polar residues" evidence="2">
    <location>
        <begin position="890"/>
        <end position="901"/>
    </location>
</feature>
<feature type="region of interest" description="Disordered" evidence="2">
    <location>
        <begin position="890"/>
        <end position="944"/>
    </location>
</feature>
<evidence type="ECO:0000256" key="3">
    <source>
        <dbReference type="SAM" id="Phobius"/>
    </source>
</evidence>
<sequence length="1106" mass="122180">MVTITSFKNATFQDEESQRVHETEISGEILINTTWIAEHYDDKQRTEYKNVVLELEKEIKALFNNKTNLRYNLLSVSGTDLRPKEGSVLFSFDLVFSDVYINGKELQHVLQQKVLSHKKTEGTTLPWLRRAFTHSIKIGDKKSLGEKRGLQKVQNLGIFLLVILLIAICIALVVEISKVDHNLPSENNTGPKPTTNGYTKERESTVARTTTTNQETQTRKITTNEVTTMAGTLKSTTMTEHETTKITMKENDTTGTMIEKNTTTTIDEKTTIAKVNATTTMMEQETITITTDQATPTVELEKTTTAMYKGTTTTMMTEGTTTIMMDKGTKTTMMDKETTTTMMAEGTTTSMMTEGTTTIMMDKGTKTTMMDKETTTTMMAEGTTIPMMNDNTTTTISPEGTTTNIMAEGNTTTMMNGNTTTTIMTEGTTTTMMAEEETTTMIAEGTTTMMNNKGTATTMMVEGTTTTMMAEETTTMMMNKVITTAMMDEGTTTTMMAEGTTATKMAEGTTTTMTEGTTTTMMAEGTTTMMTEGTTTMMMDERTPATMMDKGTTTTMMDTRTTVTMMAEGTTTTTKVDQGATAISTEKEKNTTEQTGSELTMNEGFSLNQMNVLQSLGFLLITLPFVVNRKNDWCDSKGEPDPFNFWKLLASKHDEEYNSSHTYAELHNVALVEREGQFGVLSFDGSNDSYVYIDNVNKSYSVGEYAMSWMMYLEPDESDSRSTILKYQDENGNVPFHLELLSDGTLSCTMQDTNGTQYNEISSIEVKERKFIGVNFNFLWEKQFDFFHVYTDDDGKQIVDADQLTLNDVPFSLYLEDTTHVIIGSGFQGNISCIQFYNSSVIKSPLKAAPLLCDPVLAIGGSFGDYTIDVSETKTQTVLQFPTTITQPTSVLSHSQITEAQKSTENSKETSDDTSSTSYSSLKTPIEVHTNSVTSQRAISEAPTTSITSEDISFEAQTSSLVRVTLSTQVPTSSVTPEDKFSKAQTTPLLSEGLSTQVHTSSVTPEDKLSEPLTTSMIIPLSSTADNSVIKESCVYFRRIANDTTIINPVLFQIATNLNDCAQLCWETTSCFQFSVVHGMRFANCYIGDSTHITATLFGSNLYSKL</sequence>
<evidence type="ECO:0000256" key="2">
    <source>
        <dbReference type="SAM" id="MobiDB-lite"/>
    </source>
</evidence>
<dbReference type="EMBL" id="CACVKT020007152">
    <property type="protein sequence ID" value="CAC5405989.1"/>
    <property type="molecule type" value="Genomic_DNA"/>
</dbReference>
<evidence type="ECO:0000313" key="4">
    <source>
        <dbReference type="EMBL" id="CAC5405989.1"/>
    </source>
</evidence>
<dbReference type="AlphaFoldDB" id="A0A6J8DDG4"/>